<dbReference type="PANTHER" id="PTHR30404:SF0">
    <property type="entry name" value="N-ACETYLMURAMOYL-L-ALANINE AMIDASE AMIC"/>
    <property type="match status" value="1"/>
</dbReference>
<accession>A0ABQ4N355</accession>
<feature type="domain" description="MurNAc-LAA" evidence="2">
    <location>
        <begin position="1"/>
        <end position="70"/>
    </location>
</feature>
<dbReference type="EMBL" id="BOVJ01000040">
    <property type="protein sequence ID" value="GIQ62648.1"/>
    <property type="molecule type" value="Genomic_DNA"/>
</dbReference>
<dbReference type="InterPro" id="IPR002508">
    <property type="entry name" value="MurNAc-LAA_cat"/>
</dbReference>
<keyword evidence="1" id="KW-0378">Hydrolase</keyword>
<evidence type="ECO:0000256" key="1">
    <source>
        <dbReference type="ARBA" id="ARBA00022801"/>
    </source>
</evidence>
<evidence type="ECO:0000313" key="3">
    <source>
        <dbReference type="EMBL" id="GIQ62648.1"/>
    </source>
</evidence>
<dbReference type="CDD" id="cd02696">
    <property type="entry name" value="MurNAc-LAA"/>
    <property type="match status" value="1"/>
</dbReference>
<gene>
    <name evidence="3" type="ORF">PACILC2_12160</name>
</gene>
<organism evidence="3 4">
    <name type="scientific">Paenibacillus cisolokensis</name>
    <dbReference type="NCBI Taxonomy" id="1658519"/>
    <lineage>
        <taxon>Bacteria</taxon>
        <taxon>Bacillati</taxon>
        <taxon>Bacillota</taxon>
        <taxon>Bacilli</taxon>
        <taxon>Bacillales</taxon>
        <taxon>Paenibacillaceae</taxon>
        <taxon>Paenibacillus</taxon>
    </lineage>
</organism>
<proteinExistence type="predicted"/>
<keyword evidence="4" id="KW-1185">Reference proteome</keyword>
<dbReference type="Gene3D" id="3.40.630.40">
    <property type="entry name" value="Zn-dependent exopeptidases"/>
    <property type="match status" value="1"/>
</dbReference>
<reference evidence="3 4" key="1">
    <citation type="submission" date="2021-04" db="EMBL/GenBank/DDBJ databases">
        <title>Draft genome sequence of Paenibacillus cisolokensis, LC2-13A.</title>
        <authorList>
            <person name="Uke A."/>
            <person name="Chhe C."/>
            <person name="Baramee S."/>
            <person name="Kosugi A."/>
        </authorList>
    </citation>
    <scope>NUCLEOTIDE SEQUENCE [LARGE SCALE GENOMIC DNA]</scope>
    <source>
        <strain evidence="3 4">LC2-13A</strain>
    </source>
</reference>
<evidence type="ECO:0000259" key="2">
    <source>
        <dbReference type="SMART" id="SM00646"/>
    </source>
</evidence>
<name>A0ABQ4N355_9BACL</name>
<protein>
    <recommendedName>
        <fullName evidence="2">MurNAc-LAA domain-containing protein</fullName>
    </recommendedName>
</protein>
<dbReference type="SUPFAM" id="SSF53187">
    <property type="entry name" value="Zn-dependent exopeptidases"/>
    <property type="match status" value="1"/>
</dbReference>
<comment type="caution">
    <text evidence="3">The sequence shown here is derived from an EMBL/GenBank/DDBJ whole genome shotgun (WGS) entry which is preliminary data.</text>
</comment>
<evidence type="ECO:0000313" key="4">
    <source>
        <dbReference type="Proteomes" id="UP000680304"/>
    </source>
</evidence>
<dbReference type="Pfam" id="PF01520">
    <property type="entry name" value="Amidase_3"/>
    <property type="match status" value="1"/>
</dbReference>
<sequence length="80" mass="8706">MARAIARRLADGIGLKNNGVSFGNYHVLRENDRPAALLELGFLSNAKDEKIVRTEQYQRNAVVAIANGLADYFAGSASRV</sequence>
<dbReference type="InterPro" id="IPR050695">
    <property type="entry name" value="N-acetylmuramoyl_amidase_3"/>
</dbReference>
<dbReference type="PANTHER" id="PTHR30404">
    <property type="entry name" value="N-ACETYLMURAMOYL-L-ALANINE AMIDASE"/>
    <property type="match status" value="1"/>
</dbReference>
<dbReference type="Proteomes" id="UP000680304">
    <property type="component" value="Unassembled WGS sequence"/>
</dbReference>
<dbReference type="SMART" id="SM00646">
    <property type="entry name" value="Ami_3"/>
    <property type="match status" value="1"/>
</dbReference>